<dbReference type="EMBL" id="VZRA01000004">
    <property type="protein sequence ID" value="KAB0668956.1"/>
    <property type="molecule type" value="Genomic_DNA"/>
</dbReference>
<sequence>MNANETTTIKAQVRGKEMTLNVLKRGSKQFINADTGDRSYSMVECISKSFGVQMQEANEIKKANGLW</sequence>
<keyword evidence="2" id="KW-1185">Reference proteome</keyword>
<proteinExistence type="predicted"/>
<protein>
    <submittedName>
        <fullName evidence="1">Uncharacterized protein</fullName>
    </submittedName>
</protein>
<gene>
    <name evidence="1" type="ORF">F6V30_14050</name>
</gene>
<comment type="caution">
    <text evidence="1">The sequence shown here is derived from an EMBL/GenBank/DDBJ whole genome shotgun (WGS) entry which is preliminary data.</text>
</comment>
<accession>A0ABQ6TLA1</accession>
<organism evidence="1 2">
    <name type="scientific">Oryzomonas sagensis</name>
    <dbReference type="NCBI Taxonomy" id="2603857"/>
    <lineage>
        <taxon>Bacteria</taxon>
        <taxon>Pseudomonadati</taxon>
        <taxon>Thermodesulfobacteriota</taxon>
        <taxon>Desulfuromonadia</taxon>
        <taxon>Geobacterales</taxon>
        <taxon>Geobacteraceae</taxon>
        <taxon>Oryzomonas</taxon>
    </lineage>
</organism>
<evidence type="ECO:0000313" key="2">
    <source>
        <dbReference type="Proteomes" id="UP000798046"/>
    </source>
</evidence>
<name>A0ABQ6TLA1_9BACT</name>
<reference evidence="1 2" key="1">
    <citation type="journal article" date="2020" name="Microorganisms">
        <title>Description of Three Novel Members in the Family Geobacteraceae, Oryzomonas japonicum gen. nov., sp. nov., Oryzomonas sagensis sp. nov., and Oryzomonas ruber sp. nov.</title>
        <authorList>
            <person name="Xu Z."/>
            <person name="Masuda Y."/>
            <person name="Hayakawa C."/>
            <person name="Ushijima N."/>
            <person name="Kawano K."/>
            <person name="Shiratori Y."/>
            <person name="Senoo K."/>
            <person name="Itoh H."/>
        </authorList>
    </citation>
    <scope>NUCLEOTIDE SEQUENCE [LARGE SCALE GENOMIC DNA]</scope>
    <source>
        <strain evidence="1 2">Red100</strain>
    </source>
</reference>
<dbReference type="RefSeq" id="WP_151157592.1">
    <property type="nucleotide sequence ID" value="NZ_VZRA01000004.1"/>
</dbReference>
<dbReference type="Proteomes" id="UP000798046">
    <property type="component" value="Unassembled WGS sequence"/>
</dbReference>
<evidence type="ECO:0000313" key="1">
    <source>
        <dbReference type="EMBL" id="KAB0668956.1"/>
    </source>
</evidence>